<dbReference type="EMBL" id="OBKZ01000049">
    <property type="protein sequence ID" value="SOB54650.1"/>
    <property type="molecule type" value="Genomic_DNA"/>
</dbReference>
<dbReference type="Pfam" id="PF00158">
    <property type="entry name" value="Sigma54_activat"/>
    <property type="match status" value="1"/>
</dbReference>
<reference evidence="13 14" key="1">
    <citation type="submission" date="2017-08" db="EMBL/GenBank/DDBJ databases">
        <authorList>
            <person name="Chaillou S."/>
        </authorList>
    </citation>
    <scope>NUCLEOTIDE SEQUENCE [LARGE SCALE GENOMIC DNA]</scope>
    <source>
        <strain evidence="13 14">MFPA15A1205</strain>
    </source>
</reference>
<evidence type="ECO:0000256" key="8">
    <source>
        <dbReference type="ARBA" id="ARBA00023015"/>
    </source>
</evidence>
<gene>
    <name evidence="13" type="ORF">PLUA15_530076</name>
</gene>
<dbReference type="PANTHER" id="PTHR32071">
    <property type="entry name" value="TRANSCRIPTIONAL REGULATORY PROTEIN"/>
    <property type="match status" value="1"/>
</dbReference>
<dbReference type="GO" id="GO:0006355">
    <property type="term" value="P:regulation of DNA-templated transcription"/>
    <property type="evidence" value="ECO:0007669"/>
    <property type="project" value="InterPro"/>
</dbReference>
<keyword evidence="10" id="KW-0010">Activator</keyword>
<dbReference type="CDD" id="cd00009">
    <property type="entry name" value="AAA"/>
    <property type="match status" value="1"/>
</dbReference>
<dbReference type="Gene3D" id="3.30.450.40">
    <property type="match status" value="1"/>
</dbReference>
<dbReference type="Pfam" id="PF01590">
    <property type="entry name" value="GAF"/>
    <property type="match status" value="1"/>
</dbReference>
<sequence length="502" mass="55576">MFTQIPQPLEYAEALLAHFSRLSQSTDSSTLLSQSAQAMAQLTGCQLSQLYLLDASRERLELKAQWLEGTLHPALGSGRSADHGQEPLLQYAISQNRVVDLSNLDSRLHNIDFLPRAGEPWRSLLAVPMRDSRQTVAGVWMLASCTHTPLQGYAPSLGALGSAALMQMSLLERRPQQGKPLGRCVSAGTLIGSSPVMRKTYQLINRVVHSPYTVLLLGETGTGKEVVARAIHDSGPRRAQPFIVQNCAAFPEDLLESELFGYRKGAFTGADRDRKGLFDAAHGGTLLLDEIGDMPLALQAKLLRVLQEGEIRPLGCTESHTIDVRIIAATHCDLKQRVRQGRFREDLYYRLAQFPVVMPALRERGKDIFDLATHFAAQTCAFLQRRPVVLADSAMAQLACYAFPGNVRELKGLVERAVLLCDGHELLAEHFALPSELNDESGRLNFRKRMDAMERGLLLDCLRRNAGNQTLAAQELGLARRTLLYRLGRLNINSDEIRAYAS</sequence>
<dbReference type="FunFam" id="3.40.50.300:FF:000006">
    <property type="entry name" value="DNA-binding transcriptional regulator NtrC"/>
    <property type="match status" value="1"/>
</dbReference>
<comment type="subcellular location">
    <subcellularLocation>
        <location evidence="1">Cytoplasm</location>
    </subcellularLocation>
</comment>
<evidence type="ECO:0000256" key="3">
    <source>
        <dbReference type="ARBA" id="ARBA00022491"/>
    </source>
</evidence>
<dbReference type="InterPro" id="IPR025662">
    <property type="entry name" value="Sigma_54_int_dom_ATP-bd_1"/>
</dbReference>
<evidence type="ECO:0000256" key="1">
    <source>
        <dbReference type="ARBA" id="ARBA00004496"/>
    </source>
</evidence>
<evidence type="ECO:0000259" key="12">
    <source>
        <dbReference type="PROSITE" id="PS50045"/>
    </source>
</evidence>
<dbReference type="InterPro" id="IPR058031">
    <property type="entry name" value="AAA_lid_NorR"/>
</dbReference>
<evidence type="ECO:0000256" key="7">
    <source>
        <dbReference type="ARBA" id="ARBA00023012"/>
    </source>
</evidence>
<keyword evidence="4" id="KW-0597">Phosphoprotein</keyword>
<dbReference type="SUPFAM" id="SSF55781">
    <property type="entry name" value="GAF domain-like"/>
    <property type="match status" value="1"/>
</dbReference>
<keyword evidence="11" id="KW-0804">Transcription</keyword>
<dbReference type="Gene3D" id="3.40.50.300">
    <property type="entry name" value="P-loop containing nucleotide triphosphate hydrolases"/>
    <property type="match status" value="1"/>
</dbReference>
<evidence type="ECO:0000256" key="6">
    <source>
        <dbReference type="ARBA" id="ARBA00022840"/>
    </source>
</evidence>
<dbReference type="GO" id="GO:0005524">
    <property type="term" value="F:ATP binding"/>
    <property type="evidence" value="ECO:0007669"/>
    <property type="project" value="UniProtKB-KW"/>
</dbReference>
<dbReference type="SMART" id="SM00382">
    <property type="entry name" value="AAA"/>
    <property type="match status" value="1"/>
</dbReference>
<dbReference type="SUPFAM" id="SSF52540">
    <property type="entry name" value="P-loop containing nucleoside triphosphate hydrolases"/>
    <property type="match status" value="1"/>
</dbReference>
<dbReference type="GO" id="GO:0005737">
    <property type="term" value="C:cytoplasm"/>
    <property type="evidence" value="ECO:0007669"/>
    <property type="project" value="UniProtKB-SubCell"/>
</dbReference>
<keyword evidence="5" id="KW-0547">Nucleotide-binding</keyword>
<dbReference type="PRINTS" id="PR01590">
    <property type="entry name" value="HTHFIS"/>
</dbReference>
<dbReference type="InterPro" id="IPR025943">
    <property type="entry name" value="Sigma_54_int_dom_ATP-bd_2"/>
</dbReference>
<keyword evidence="6" id="KW-0067">ATP-binding</keyword>
<dbReference type="InterPro" id="IPR003018">
    <property type="entry name" value="GAF"/>
</dbReference>
<dbReference type="GO" id="GO:0000160">
    <property type="term" value="P:phosphorelay signal transduction system"/>
    <property type="evidence" value="ECO:0007669"/>
    <property type="project" value="UniProtKB-KW"/>
</dbReference>
<evidence type="ECO:0000256" key="9">
    <source>
        <dbReference type="ARBA" id="ARBA00023125"/>
    </source>
</evidence>
<comment type="caution">
    <text evidence="13">The sequence shown here is derived from an EMBL/GenBank/DDBJ whole genome shotgun (WGS) entry which is preliminary data.</text>
</comment>
<dbReference type="AlphaFoldDB" id="A0AAX2HEB2"/>
<keyword evidence="8" id="KW-0805">Transcription regulation</keyword>
<dbReference type="InterPro" id="IPR002197">
    <property type="entry name" value="HTH_Fis"/>
</dbReference>
<dbReference type="Gene3D" id="1.10.8.60">
    <property type="match status" value="1"/>
</dbReference>
<protein>
    <submittedName>
        <fullName evidence="13">Fis family transcriptional regulator</fullName>
    </submittedName>
</protein>
<dbReference type="Pfam" id="PF25601">
    <property type="entry name" value="AAA_lid_14"/>
    <property type="match status" value="1"/>
</dbReference>
<proteinExistence type="predicted"/>
<dbReference type="PROSITE" id="PS00676">
    <property type="entry name" value="SIGMA54_INTERACT_2"/>
    <property type="match status" value="1"/>
</dbReference>
<dbReference type="RefSeq" id="WP_097192746.1">
    <property type="nucleotide sequence ID" value="NZ_OBKZ01000049.1"/>
</dbReference>
<dbReference type="PROSITE" id="PS50045">
    <property type="entry name" value="SIGMA54_INTERACT_4"/>
    <property type="match status" value="1"/>
</dbReference>
<dbReference type="PANTHER" id="PTHR32071:SF95">
    <property type="entry name" value="DNA-BINDING TRANSCRIPTIONAL REGULATOR NTRC"/>
    <property type="match status" value="1"/>
</dbReference>
<organism evidence="13 14">
    <name type="scientific">Pseudomonas lundensis</name>
    <dbReference type="NCBI Taxonomy" id="86185"/>
    <lineage>
        <taxon>Bacteria</taxon>
        <taxon>Pseudomonadati</taxon>
        <taxon>Pseudomonadota</taxon>
        <taxon>Gammaproteobacteria</taxon>
        <taxon>Pseudomonadales</taxon>
        <taxon>Pseudomonadaceae</taxon>
        <taxon>Pseudomonas</taxon>
    </lineage>
</organism>
<dbReference type="PROSITE" id="PS00675">
    <property type="entry name" value="SIGMA54_INTERACT_1"/>
    <property type="match status" value="1"/>
</dbReference>
<dbReference type="Gene3D" id="1.10.10.60">
    <property type="entry name" value="Homeodomain-like"/>
    <property type="match status" value="1"/>
</dbReference>
<name>A0AAX2HEB2_9PSED</name>
<dbReference type="InterPro" id="IPR002078">
    <property type="entry name" value="Sigma_54_int"/>
</dbReference>
<evidence type="ECO:0000256" key="2">
    <source>
        <dbReference type="ARBA" id="ARBA00022490"/>
    </source>
</evidence>
<evidence type="ECO:0000313" key="14">
    <source>
        <dbReference type="Proteomes" id="UP000219564"/>
    </source>
</evidence>
<keyword evidence="7" id="KW-0902">Two-component regulatory system</keyword>
<feature type="domain" description="Sigma-54 factor interaction" evidence="12">
    <location>
        <begin position="190"/>
        <end position="419"/>
    </location>
</feature>
<evidence type="ECO:0000256" key="4">
    <source>
        <dbReference type="ARBA" id="ARBA00022553"/>
    </source>
</evidence>
<evidence type="ECO:0000256" key="11">
    <source>
        <dbReference type="ARBA" id="ARBA00023163"/>
    </source>
</evidence>
<evidence type="ECO:0000313" key="13">
    <source>
        <dbReference type="EMBL" id="SOB54650.1"/>
    </source>
</evidence>
<dbReference type="GO" id="GO:0043565">
    <property type="term" value="F:sequence-specific DNA binding"/>
    <property type="evidence" value="ECO:0007669"/>
    <property type="project" value="InterPro"/>
</dbReference>
<evidence type="ECO:0000256" key="10">
    <source>
        <dbReference type="ARBA" id="ARBA00023159"/>
    </source>
</evidence>
<keyword evidence="2" id="KW-0963">Cytoplasm</keyword>
<dbReference type="InterPro" id="IPR029016">
    <property type="entry name" value="GAF-like_dom_sf"/>
</dbReference>
<keyword evidence="9" id="KW-0238">DNA-binding</keyword>
<keyword evidence="3" id="KW-0678">Repressor</keyword>
<dbReference type="Pfam" id="PF02954">
    <property type="entry name" value="HTH_8"/>
    <property type="match status" value="1"/>
</dbReference>
<dbReference type="SUPFAM" id="SSF46689">
    <property type="entry name" value="Homeodomain-like"/>
    <property type="match status" value="1"/>
</dbReference>
<evidence type="ECO:0000256" key="5">
    <source>
        <dbReference type="ARBA" id="ARBA00022741"/>
    </source>
</evidence>
<dbReference type="InterPro" id="IPR009057">
    <property type="entry name" value="Homeodomain-like_sf"/>
</dbReference>
<dbReference type="InterPro" id="IPR027417">
    <property type="entry name" value="P-loop_NTPase"/>
</dbReference>
<dbReference type="Proteomes" id="UP000219564">
    <property type="component" value="Unassembled WGS sequence"/>
</dbReference>
<accession>A0AAX2HEB2</accession>
<dbReference type="InterPro" id="IPR003593">
    <property type="entry name" value="AAA+_ATPase"/>
</dbReference>